<organism evidence="1 2">
    <name type="scientific">Geodia barretti</name>
    <name type="common">Barrett's horny sponge</name>
    <dbReference type="NCBI Taxonomy" id="519541"/>
    <lineage>
        <taxon>Eukaryota</taxon>
        <taxon>Metazoa</taxon>
        <taxon>Porifera</taxon>
        <taxon>Demospongiae</taxon>
        <taxon>Heteroscleromorpha</taxon>
        <taxon>Tetractinellida</taxon>
        <taxon>Astrophorina</taxon>
        <taxon>Geodiidae</taxon>
        <taxon>Geodia</taxon>
    </lineage>
</organism>
<accession>A0AA35R0D3</accession>
<dbReference type="Pfam" id="PF10387">
    <property type="entry name" value="DUF2442"/>
    <property type="match status" value="1"/>
</dbReference>
<evidence type="ECO:0008006" key="3">
    <source>
        <dbReference type="Google" id="ProtNLM"/>
    </source>
</evidence>
<dbReference type="AlphaFoldDB" id="A0AA35R0D3"/>
<dbReference type="InterPro" id="IPR018841">
    <property type="entry name" value="DUF2442"/>
</dbReference>
<dbReference type="Proteomes" id="UP001174909">
    <property type="component" value="Unassembled WGS sequence"/>
</dbReference>
<comment type="caution">
    <text evidence="1">The sequence shown here is derived from an EMBL/GenBank/DDBJ whole genome shotgun (WGS) entry which is preliminary data.</text>
</comment>
<dbReference type="Gene3D" id="3.30.2020.10">
    <property type="entry name" value="NE0471-like N-terminal domain"/>
    <property type="match status" value="1"/>
</dbReference>
<keyword evidence="2" id="KW-1185">Reference proteome</keyword>
<evidence type="ECO:0000313" key="2">
    <source>
        <dbReference type="Proteomes" id="UP001174909"/>
    </source>
</evidence>
<protein>
    <recommendedName>
        <fullName evidence="3">DUF2442 domain-containing protein</fullName>
    </recommendedName>
</protein>
<reference evidence="1" key="1">
    <citation type="submission" date="2023-03" db="EMBL/GenBank/DDBJ databases">
        <authorList>
            <person name="Steffen K."/>
            <person name="Cardenas P."/>
        </authorList>
    </citation>
    <scope>NUCLEOTIDE SEQUENCE</scope>
</reference>
<sequence>MVTTITSGGPVMIRPVEVEARDGYRLWLRYSDGVSGEVDLSHLVGRGMFEAWQEPENFKKVFIAQHRSIAWDEEIELCPDAIYMELTGKTLEELPDAVDAPAHNA</sequence>
<proteinExistence type="predicted"/>
<name>A0AA35R0D3_GEOBA</name>
<evidence type="ECO:0000313" key="1">
    <source>
        <dbReference type="EMBL" id="CAI7999238.1"/>
    </source>
</evidence>
<dbReference type="SUPFAM" id="SSF143880">
    <property type="entry name" value="NE0471 N-terminal domain-like"/>
    <property type="match status" value="1"/>
</dbReference>
<dbReference type="InterPro" id="IPR036782">
    <property type="entry name" value="NE0471-like_N"/>
</dbReference>
<dbReference type="EMBL" id="CASHTH010000370">
    <property type="protein sequence ID" value="CAI7999238.1"/>
    <property type="molecule type" value="Genomic_DNA"/>
</dbReference>
<gene>
    <name evidence="1" type="ORF">GBAR_LOCUS2665</name>
</gene>